<name>E4RTT3_LEAB4</name>
<keyword evidence="4" id="KW-1185">Reference proteome</keyword>
<dbReference type="SMART" id="SM00530">
    <property type="entry name" value="HTH_XRE"/>
    <property type="match status" value="1"/>
</dbReference>
<dbReference type="Gene3D" id="1.10.260.40">
    <property type="entry name" value="lambda repressor-like DNA-binding domains"/>
    <property type="match status" value="1"/>
</dbReference>
<proteinExistence type="predicted"/>
<gene>
    <name evidence="3" type="ordered locus">Lbys_2111</name>
</gene>
<dbReference type="GO" id="GO:0003677">
    <property type="term" value="F:DNA binding"/>
    <property type="evidence" value="ECO:0007669"/>
    <property type="project" value="InterPro"/>
</dbReference>
<reference key="1">
    <citation type="submission" date="2010-11" db="EMBL/GenBank/DDBJ databases">
        <title>The complete genome of Leadbetterella byssophila DSM 17132.</title>
        <authorList>
            <consortium name="US DOE Joint Genome Institute (JGI-PGF)"/>
            <person name="Lucas S."/>
            <person name="Copeland A."/>
            <person name="Lapidus A."/>
            <person name="Glavina del Rio T."/>
            <person name="Dalin E."/>
            <person name="Tice H."/>
            <person name="Bruce D."/>
            <person name="Goodwin L."/>
            <person name="Pitluck S."/>
            <person name="Kyrpides N."/>
            <person name="Mavromatis K."/>
            <person name="Ivanova N."/>
            <person name="Teshima H."/>
            <person name="Brettin T."/>
            <person name="Detter J.C."/>
            <person name="Han C."/>
            <person name="Tapia R."/>
            <person name="Land M."/>
            <person name="Hauser L."/>
            <person name="Markowitz V."/>
            <person name="Cheng J.-F."/>
            <person name="Hugenholtz P."/>
            <person name="Woyke T."/>
            <person name="Wu D."/>
            <person name="Tindall B."/>
            <person name="Pomrenke H.G."/>
            <person name="Brambilla E."/>
            <person name="Klenk H.-P."/>
            <person name="Eisen J.A."/>
        </authorList>
    </citation>
    <scope>NUCLEOTIDE SEQUENCE [LARGE SCALE GENOMIC DNA]</scope>
    <source>
        <strain>DSM 17132</strain>
    </source>
</reference>
<dbReference type="InterPro" id="IPR001387">
    <property type="entry name" value="Cro/C1-type_HTH"/>
</dbReference>
<dbReference type="PROSITE" id="PS50943">
    <property type="entry name" value="HTH_CROC1"/>
    <property type="match status" value="1"/>
</dbReference>
<dbReference type="EMBL" id="CP002305">
    <property type="protein sequence ID" value="ADQ17807.1"/>
    <property type="molecule type" value="Genomic_DNA"/>
</dbReference>
<evidence type="ECO:0000313" key="3">
    <source>
        <dbReference type="EMBL" id="ADQ17807.1"/>
    </source>
</evidence>
<evidence type="ECO:0000313" key="4">
    <source>
        <dbReference type="Proteomes" id="UP000007435"/>
    </source>
</evidence>
<feature type="transmembrane region" description="Helical" evidence="1">
    <location>
        <begin position="131"/>
        <end position="151"/>
    </location>
</feature>
<evidence type="ECO:0000256" key="1">
    <source>
        <dbReference type="SAM" id="Phobius"/>
    </source>
</evidence>
<protein>
    <submittedName>
        <fullName evidence="3">Helix-turn-helix domain protein</fullName>
    </submittedName>
</protein>
<feature type="domain" description="HTH cro/C1-type" evidence="2">
    <location>
        <begin position="4"/>
        <end position="57"/>
    </location>
</feature>
<evidence type="ECO:0000259" key="2">
    <source>
        <dbReference type="PROSITE" id="PS50943"/>
    </source>
</evidence>
<dbReference type="AlphaFoldDB" id="E4RTT3"/>
<keyword evidence="1" id="KW-1133">Transmembrane helix</keyword>
<dbReference type="Pfam" id="PF01381">
    <property type="entry name" value="HTH_3"/>
    <property type="match status" value="1"/>
</dbReference>
<feature type="transmembrane region" description="Helical" evidence="1">
    <location>
        <begin position="69"/>
        <end position="88"/>
    </location>
</feature>
<dbReference type="HOGENOM" id="CLU_099806_0_0_10"/>
<sequence>MNQLKLYREKRQFTQEELSEISGISVRTIQRIEAGNPLKGYTLRTLAKHLECAEEDLIRKEEPSTPLKWINLSSLLILPPLNLMAPYFLSKYWKVNSPLVKQMIDVQFMWSILAPIVFFLGISLKLGNVFTIYLMAGIYLSNVFIILYNTYTLDQRNELGIRLKFSIF</sequence>
<keyword evidence="1" id="KW-0472">Membrane</keyword>
<dbReference type="CDD" id="cd00093">
    <property type="entry name" value="HTH_XRE"/>
    <property type="match status" value="1"/>
</dbReference>
<dbReference type="eggNOG" id="COG3655">
    <property type="taxonomic scope" value="Bacteria"/>
</dbReference>
<dbReference type="SUPFAM" id="SSF47413">
    <property type="entry name" value="lambda repressor-like DNA-binding domains"/>
    <property type="match status" value="1"/>
</dbReference>
<organism evidence="3 4">
    <name type="scientific">Leadbetterella byssophila (strain DSM 17132 / JCM 16389 / KACC 11308 / NBRC 106382 / 4M15)</name>
    <dbReference type="NCBI Taxonomy" id="649349"/>
    <lineage>
        <taxon>Bacteria</taxon>
        <taxon>Pseudomonadati</taxon>
        <taxon>Bacteroidota</taxon>
        <taxon>Cytophagia</taxon>
        <taxon>Cytophagales</taxon>
        <taxon>Leadbetterellaceae</taxon>
        <taxon>Leadbetterella</taxon>
    </lineage>
</organism>
<accession>E4RTT3</accession>
<dbReference type="InterPro" id="IPR010982">
    <property type="entry name" value="Lambda_DNA-bd_dom_sf"/>
</dbReference>
<keyword evidence="1" id="KW-0812">Transmembrane</keyword>
<feature type="transmembrane region" description="Helical" evidence="1">
    <location>
        <begin position="108"/>
        <end position="124"/>
    </location>
</feature>
<dbReference type="OrthoDB" id="1357763at2"/>
<dbReference type="RefSeq" id="WP_013408853.1">
    <property type="nucleotide sequence ID" value="NC_014655.1"/>
</dbReference>
<dbReference type="KEGG" id="lby:Lbys_2111"/>
<dbReference type="Proteomes" id="UP000007435">
    <property type="component" value="Chromosome"/>
</dbReference>
<dbReference type="STRING" id="649349.Lbys_2111"/>
<reference evidence="3 4" key="2">
    <citation type="journal article" date="2011" name="Stand. Genomic Sci.">
        <title>Complete genome sequence of Leadbetterella byssophila type strain (4M15).</title>
        <authorList>
            <person name="Abt B."/>
            <person name="Teshima H."/>
            <person name="Lucas S."/>
            <person name="Lapidus A."/>
            <person name="Del Rio T.G."/>
            <person name="Nolan M."/>
            <person name="Tice H."/>
            <person name="Cheng J.F."/>
            <person name="Pitluck S."/>
            <person name="Liolios K."/>
            <person name="Pagani I."/>
            <person name="Ivanova N."/>
            <person name="Mavromatis K."/>
            <person name="Pati A."/>
            <person name="Tapia R."/>
            <person name="Han C."/>
            <person name="Goodwin L."/>
            <person name="Chen A."/>
            <person name="Palaniappan K."/>
            <person name="Land M."/>
            <person name="Hauser L."/>
            <person name="Chang Y.J."/>
            <person name="Jeffries C.D."/>
            <person name="Rohde M."/>
            <person name="Goker M."/>
            <person name="Tindall B.J."/>
            <person name="Detter J.C."/>
            <person name="Woyke T."/>
            <person name="Bristow J."/>
            <person name="Eisen J.A."/>
            <person name="Markowitz V."/>
            <person name="Hugenholtz P."/>
            <person name="Klenk H.P."/>
            <person name="Kyrpides N.C."/>
        </authorList>
    </citation>
    <scope>NUCLEOTIDE SEQUENCE [LARGE SCALE GENOMIC DNA]</scope>
    <source>
        <strain evidence="4">DSM 17132 / JCM 16389 / KACC 11308 / NBRC 106382 / 4M15</strain>
    </source>
</reference>